<organism evidence="2 3">
    <name type="scientific">Rubroshorea leprosula</name>
    <dbReference type="NCBI Taxonomy" id="152421"/>
    <lineage>
        <taxon>Eukaryota</taxon>
        <taxon>Viridiplantae</taxon>
        <taxon>Streptophyta</taxon>
        <taxon>Embryophyta</taxon>
        <taxon>Tracheophyta</taxon>
        <taxon>Spermatophyta</taxon>
        <taxon>Magnoliopsida</taxon>
        <taxon>eudicotyledons</taxon>
        <taxon>Gunneridae</taxon>
        <taxon>Pentapetalae</taxon>
        <taxon>rosids</taxon>
        <taxon>malvids</taxon>
        <taxon>Malvales</taxon>
        <taxon>Dipterocarpaceae</taxon>
        <taxon>Rubroshorea</taxon>
    </lineage>
</organism>
<comment type="caution">
    <text evidence="2">The sequence shown here is derived from an EMBL/GenBank/DDBJ whole genome shotgun (WGS) entry which is preliminary data.</text>
</comment>
<protein>
    <submittedName>
        <fullName evidence="2">Uncharacterized protein</fullName>
    </submittedName>
</protein>
<proteinExistence type="predicted"/>
<keyword evidence="1" id="KW-0472">Membrane</keyword>
<keyword evidence="3" id="KW-1185">Reference proteome</keyword>
<accession>A0AAV5K9J3</accession>
<sequence length="49" mass="5637">MRKANQKLVLGGSRNKVLIFPIFLQVCIILNLFFCDSFLLYSVLSSSLW</sequence>
<gene>
    <name evidence="2" type="ORF">SLEP1_g31622</name>
</gene>
<keyword evidence="1" id="KW-1133">Transmembrane helix</keyword>
<evidence type="ECO:0000313" key="3">
    <source>
        <dbReference type="Proteomes" id="UP001054252"/>
    </source>
</evidence>
<name>A0AAV5K9J3_9ROSI</name>
<reference evidence="2 3" key="1">
    <citation type="journal article" date="2021" name="Commun. Biol.">
        <title>The genome of Shorea leprosula (Dipterocarpaceae) highlights the ecological relevance of drought in aseasonal tropical rainforests.</title>
        <authorList>
            <person name="Ng K.K.S."/>
            <person name="Kobayashi M.J."/>
            <person name="Fawcett J.A."/>
            <person name="Hatakeyama M."/>
            <person name="Paape T."/>
            <person name="Ng C.H."/>
            <person name="Ang C.C."/>
            <person name="Tnah L.H."/>
            <person name="Lee C.T."/>
            <person name="Nishiyama T."/>
            <person name="Sese J."/>
            <person name="O'Brien M.J."/>
            <person name="Copetti D."/>
            <person name="Mohd Noor M.I."/>
            <person name="Ong R.C."/>
            <person name="Putra M."/>
            <person name="Sireger I.Z."/>
            <person name="Indrioko S."/>
            <person name="Kosugi Y."/>
            <person name="Izuno A."/>
            <person name="Isagi Y."/>
            <person name="Lee S.L."/>
            <person name="Shimizu K.K."/>
        </authorList>
    </citation>
    <scope>NUCLEOTIDE SEQUENCE [LARGE SCALE GENOMIC DNA]</scope>
    <source>
        <strain evidence="2">214</strain>
    </source>
</reference>
<dbReference type="AlphaFoldDB" id="A0AAV5K9J3"/>
<dbReference type="Proteomes" id="UP001054252">
    <property type="component" value="Unassembled WGS sequence"/>
</dbReference>
<feature type="transmembrane region" description="Helical" evidence="1">
    <location>
        <begin position="20"/>
        <end position="44"/>
    </location>
</feature>
<evidence type="ECO:0000313" key="2">
    <source>
        <dbReference type="EMBL" id="GKV21665.1"/>
    </source>
</evidence>
<dbReference type="EMBL" id="BPVZ01000058">
    <property type="protein sequence ID" value="GKV21665.1"/>
    <property type="molecule type" value="Genomic_DNA"/>
</dbReference>
<evidence type="ECO:0000256" key="1">
    <source>
        <dbReference type="SAM" id="Phobius"/>
    </source>
</evidence>
<keyword evidence="1" id="KW-0812">Transmembrane</keyword>